<dbReference type="PANTHER" id="PTHR14499">
    <property type="entry name" value="POTASSIUM CHANNEL TETRAMERIZATION DOMAIN-CONTAINING"/>
    <property type="match status" value="1"/>
</dbReference>
<dbReference type="SUPFAM" id="SSF54695">
    <property type="entry name" value="POZ domain"/>
    <property type="match status" value="1"/>
</dbReference>
<evidence type="ECO:0000313" key="3">
    <source>
        <dbReference type="EMBL" id="GFR44330.1"/>
    </source>
</evidence>
<comment type="caution">
    <text evidence="3">The sequence shown here is derived from an EMBL/GenBank/DDBJ whole genome shotgun (WGS) entry which is preliminary data.</text>
</comment>
<gene>
    <name evidence="3" type="ORF">Agub_g5545</name>
</gene>
<reference evidence="3 4" key="1">
    <citation type="journal article" date="2021" name="Sci. Rep.">
        <title>Genome sequencing of the multicellular alga Astrephomene provides insights into convergent evolution of germ-soma differentiation.</title>
        <authorList>
            <person name="Yamashita S."/>
            <person name="Yamamoto K."/>
            <person name="Matsuzaki R."/>
            <person name="Suzuki S."/>
            <person name="Yamaguchi H."/>
            <person name="Hirooka S."/>
            <person name="Minakuchi Y."/>
            <person name="Miyagishima S."/>
            <person name="Kawachi M."/>
            <person name="Toyoda A."/>
            <person name="Nozaki H."/>
        </authorList>
    </citation>
    <scope>NUCLEOTIDE SEQUENCE [LARGE SCALE GENOMIC DNA]</scope>
    <source>
        <strain evidence="3 4">NIES-4017</strain>
    </source>
</reference>
<sequence>MMAEPSTPSAPTTTTAGPTTTNPNPTTTDQDPLSLHFQRLSAAVEARMASLTQQEAQLKAAEGALAAAASRMSARLAPRLGSDLISLNVGGTCLATTRRTLTLLPDSLLGTMFSGAWDEHLQRDECGRVFLDYDPSLFRSLLNWLRAQD</sequence>
<dbReference type="InterPro" id="IPR003131">
    <property type="entry name" value="T1-type_BTB"/>
</dbReference>
<accession>A0AAD3HL42</accession>
<dbReference type="Pfam" id="PF02214">
    <property type="entry name" value="BTB_2"/>
    <property type="match status" value="1"/>
</dbReference>
<evidence type="ECO:0000313" key="4">
    <source>
        <dbReference type="Proteomes" id="UP001054857"/>
    </source>
</evidence>
<name>A0AAD3HL42_9CHLO</name>
<keyword evidence="4" id="KW-1185">Reference proteome</keyword>
<dbReference type="Gene3D" id="3.30.710.10">
    <property type="entry name" value="Potassium Channel Kv1.1, Chain A"/>
    <property type="match status" value="1"/>
</dbReference>
<dbReference type="AlphaFoldDB" id="A0AAD3HL42"/>
<dbReference type="PANTHER" id="PTHR14499:SF136">
    <property type="entry name" value="GH08630P"/>
    <property type="match status" value="1"/>
</dbReference>
<feature type="compositionally biased region" description="Low complexity" evidence="1">
    <location>
        <begin position="1"/>
        <end position="28"/>
    </location>
</feature>
<feature type="domain" description="Potassium channel tetramerisation-type BTB" evidence="2">
    <location>
        <begin position="85"/>
        <end position="147"/>
    </location>
</feature>
<dbReference type="GO" id="GO:0051260">
    <property type="term" value="P:protein homooligomerization"/>
    <property type="evidence" value="ECO:0007669"/>
    <property type="project" value="InterPro"/>
</dbReference>
<dbReference type="InterPro" id="IPR011333">
    <property type="entry name" value="SKP1/BTB/POZ_sf"/>
</dbReference>
<feature type="non-terminal residue" evidence="3">
    <location>
        <position position="1"/>
    </location>
</feature>
<evidence type="ECO:0000259" key="2">
    <source>
        <dbReference type="Pfam" id="PF02214"/>
    </source>
</evidence>
<evidence type="ECO:0000256" key="1">
    <source>
        <dbReference type="SAM" id="MobiDB-lite"/>
    </source>
</evidence>
<protein>
    <recommendedName>
        <fullName evidence="2">Potassium channel tetramerisation-type BTB domain-containing protein</fullName>
    </recommendedName>
</protein>
<dbReference type="EMBL" id="BMAR01000007">
    <property type="protein sequence ID" value="GFR44330.1"/>
    <property type="molecule type" value="Genomic_DNA"/>
</dbReference>
<proteinExistence type="predicted"/>
<feature type="region of interest" description="Disordered" evidence="1">
    <location>
        <begin position="1"/>
        <end position="32"/>
    </location>
</feature>
<organism evidence="3 4">
    <name type="scientific">Astrephomene gubernaculifera</name>
    <dbReference type="NCBI Taxonomy" id="47775"/>
    <lineage>
        <taxon>Eukaryota</taxon>
        <taxon>Viridiplantae</taxon>
        <taxon>Chlorophyta</taxon>
        <taxon>core chlorophytes</taxon>
        <taxon>Chlorophyceae</taxon>
        <taxon>CS clade</taxon>
        <taxon>Chlamydomonadales</taxon>
        <taxon>Astrephomenaceae</taxon>
        <taxon>Astrephomene</taxon>
    </lineage>
</organism>
<dbReference type="Proteomes" id="UP001054857">
    <property type="component" value="Unassembled WGS sequence"/>
</dbReference>